<keyword evidence="7" id="KW-0256">Endoplasmic reticulum</keyword>
<feature type="domain" description="Thioredoxin" evidence="14">
    <location>
        <begin position="379"/>
        <end position="516"/>
    </location>
</feature>
<dbReference type="PRINTS" id="PR00421">
    <property type="entry name" value="THIOREDOXIN"/>
</dbReference>
<dbReference type="GO" id="GO:0006457">
    <property type="term" value="P:protein folding"/>
    <property type="evidence" value="ECO:0007669"/>
    <property type="project" value="TreeGrafter"/>
</dbReference>
<dbReference type="EC" id="5.3.4.1" evidence="4"/>
<feature type="compositionally biased region" description="Basic and acidic residues" evidence="12">
    <location>
        <begin position="522"/>
        <end position="543"/>
    </location>
</feature>
<reference evidence="15" key="1">
    <citation type="submission" date="2022-03" db="EMBL/GenBank/DDBJ databases">
        <authorList>
            <person name="Legras J.-L."/>
            <person name="Devillers H."/>
            <person name="Grondin C."/>
        </authorList>
    </citation>
    <scope>NUCLEOTIDE SEQUENCE</scope>
    <source>
        <strain evidence="15">CLIB 1423</strain>
    </source>
</reference>
<evidence type="ECO:0000256" key="4">
    <source>
        <dbReference type="ARBA" id="ARBA00012723"/>
    </source>
</evidence>
<feature type="disulfide bond" description="Redox-active" evidence="11">
    <location>
        <begin position="63"/>
        <end position="66"/>
    </location>
</feature>
<comment type="catalytic activity">
    <reaction evidence="1">
        <text>Catalyzes the rearrangement of -S-S- bonds in proteins.</text>
        <dbReference type="EC" id="5.3.4.1"/>
    </reaction>
</comment>
<accession>A0A9P0W1L0</accession>
<evidence type="ECO:0000256" key="6">
    <source>
        <dbReference type="ARBA" id="ARBA00022737"/>
    </source>
</evidence>
<dbReference type="InterPro" id="IPR036249">
    <property type="entry name" value="Thioredoxin-like_sf"/>
</dbReference>
<proteinExistence type="inferred from homology"/>
<keyword evidence="8 11" id="KW-1015">Disulfide bond</keyword>
<dbReference type="InterPro" id="IPR013766">
    <property type="entry name" value="Thioredoxin_domain"/>
</dbReference>
<dbReference type="Pfam" id="PF00085">
    <property type="entry name" value="Thioredoxin"/>
    <property type="match status" value="2"/>
</dbReference>
<dbReference type="Gene3D" id="3.40.30.10">
    <property type="entry name" value="Glutaredoxin"/>
    <property type="match status" value="4"/>
</dbReference>
<protein>
    <recommendedName>
        <fullName evidence="4">protein disulfide-isomerase</fullName>
        <ecNumber evidence="4">5.3.4.1</ecNumber>
    </recommendedName>
</protein>
<feature type="region of interest" description="Disordered" evidence="12">
    <location>
        <begin position="522"/>
        <end position="564"/>
    </location>
</feature>
<evidence type="ECO:0000256" key="13">
    <source>
        <dbReference type="SAM" id="SignalP"/>
    </source>
</evidence>
<keyword evidence="9" id="KW-0413">Isomerase</keyword>
<dbReference type="FunFam" id="3.40.30.10:FF:000017">
    <property type="entry name" value="Protein disulfide-isomerase A4"/>
    <property type="match status" value="1"/>
</dbReference>
<dbReference type="GO" id="GO:0003756">
    <property type="term" value="F:protein disulfide isomerase activity"/>
    <property type="evidence" value="ECO:0007669"/>
    <property type="project" value="UniProtKB-EC"/>
</dbReference>
<organism evidence="15 16">
    <name type="scientific">[Candida] railenensis</name>
    <dbReference type="NCBI Taxonomy" id="45579"/>
    <lineage>
        <taxon>Eukaryota</taxon>
        <taxon>Fungi</taxon>
        <taxon>Dikarya</taxon>
        <taxon>Ascomycota</taxon>
        <taxon>Saccharomycotina</taxon>
        <taxon>Pichiomycetes</taxon>
        <taxon>Debaryomycetaceae</taxon>
        <taxon>Kurtzmaniella</taxon>
    </lineage>
</organism>
<dbReference type="CDD" id="cd02961">
    <property type="entry name" value="PDI_a_family"/>
    <property type="match status" value="1"/>
</dbReference>
<keyword evidence="10 11" id="KW-0676">Redox-active center</keyword>
<keyword evidence="6" id="KW-0677">Repeat</keyword>
<dbReference type="FunFam" id="3.40.30.10:FF:000139">
    <property type="entry name" value="Protein disulfide-isomerase"/>
    <property type="match status" value="1"/>
</dbReference>
<evidence type="ECO:0000313" key="15">
    <source>
        <dbReference type="EMBL" id="CAH2355780.1"/>
    </source>
</evidence>
<dbReference type="CDD" id="cd02995">
    <property type="entry name" value="PDI_a_PDI_a'_C"/>
    <property type="match status" value="1"/>
</dbReference>
<evidence type="ECO:0000259" key="14">
    <source>
        <dbReference type="PROSITE" id="PS51352"/>
    </source>
</evidence>
<feature type="signal peptide" evidence="13">
    <location>
        <begin position="1"/>
        <end position="20"/>
    </location>
</feature>
<evidence type="ECO:0000256" key="2">
    <source>
        <dbReference type="ARBA" id="ARBA00004319"/>
    </source>
</evidence>
<evidence type="ECO:0000256" key="10">
    <source>
        <dbReference type="ARBA" id="ARBA00023284"/>
    </source>
</evidence>
<comment type="caution">
    <text evidence="15">The sequence shown here is derived from an EMBL/GenBank/DDBJ whole genome shotgun (WGS) entry which is preliminary data.</text>
</comment>
<dbReference type="SUPFAM" id="SSF52833">
    <property type="entry name" value="Thioredoxin-like"/>
    <property type="match status" value="4"/>
</dbReference>
<comment type="subcellular location">
    <subcellularLocation>
        <location evidence="2">Endoplasmic reticulum lumen</location>
    </subcellularLocation>
</comment>
<evidence type="ECO:0000256" key="12">
    <source>
        <dbReference type="SAM" id="MobiDB-lite"/>
    </source>
</evidence>
<evidence type="ECO:0000256" key="5">
    <source>
        <dbReference type="ARBA" id="ARBA00022729"/>
    </source>
</evidence>
<dbReference type="PANTHER" id="PTHR18929:SF132">
    <property type="entry name" value="PROTEIN DISULFIDE-ISOMERASE A3"/>
    <property type="match status" value="1"/>
</dbReference>
<dbReference type="PANTHER" id="PTHR18929">
    <property type="entry name" value="PROTEIN DISULFIDE ISOMERASE"/>
    <property type="match status" value="1"/>
</dbReference>
<comment type="similarity">
    <text evidence="3">Belongs to the protein disulfide isomerase family.</text>
</comment>
<evidence type="ECO:0000313" key="16">
    <source>
        <dbReference type="Proteomes" id="UP000837801"/>
    </source>
</evidence>
<dbReference type="PROSITE" id="PS51352">
    <property type="entry name" value="THIOREDOXIN_2"/>
    <property type="match status" value="2"/>
</dbReference>
<dbReference type="Proteomes" id="UP000837801">
    <property type="component" value="Unassembled WGS sequence"/>
</dbReference>
<dbReference type="CDD" id="cd02982">
    <property type="entry name" value="PDI_b'_family"/>
    <property type="match status" value="1"/>
</dbReference>
<dbReference type="InterPro" id="IPR017937">
    <property type="entry name" value="Thioredoxin_CS"/>
</dbReference>
<feature type="domain" description="Thioredoxin" evidence="14">
    <location>
        <begin position="9"/>
        <end position="161"/>
    </location>
</feature>
<evidence type="ECO:0000256" key="3">
    <source>
        <dbReference type="ARBA" id="ARBA00006347"/>
    </source>
</evidence>
<evidence type="ECO:0000256" key="7">
    <source>
        <dbReference type="ARBA" id="ARBA00022824"/>
    </source>
</evidence>
<evidence type="ECO:0000256" key="8">
    <source>
        <dbReference type="ARBA" id="ARBA00023157"/>
    </source>
</evidence>
<dbReference type="OrthoDB" id="427280at2759"/>
<feature type="compositionally biased region" description="Acidic residues" evidence="12">
    <location>
        <begin position="548"/>
        <end position="564"/>
    </location>
</feature>
<keyword evidence="16" id="KW-1185">Reference proteome</keyword>
<feature type="disulfide bond" description="Redox-active" evidence="11">
    <location>
        <begin position="427"/>
        <end position="430"/>
    </location>
</feature>
<gene>
    <name evidence="15" type="ORF">CLIB1423_33S00804</name>
</gene>
<dbReference type="Pfam" id="PF13848">
    <property type="entry name" value="Thioredoxin_6"/>
    <property type="match status" value="1"/>
</dbReference>
<dbReference type="AlphaFoldDB" id="A0A9P0W1L0"/>
<dbReference type="PROSITE" id="PS00194">
    <property type="entry name" value="THIOREDOXIN_1"/>
    <property type="match status" value="2"/>
</dbReference>
<evidence type="ECO:0000256" key="9">
    <source>
        <dbReference type="ARBA" id="ARBA00023235"/>
    </source>
</evidence>
<feature type="chain" id="PRO_5040224982" description="protein disulfide-isomerase" evidence="13">
    <location>
        <begin position="21"/>
        <end position="564"/>
    </location>
</feature>
<evidence type="ECO:0000256" key="11">
    <source>
        <dbReference type="PIRSR" id="PIRSR605792-51"/>
    </source>
</evidence>
<dbReference type="NCBIfam" id="TIGR01130">
    <property type="entry name" value="ER_PDI_fam"/>
    <property type="match status" value="1"/>
</dbReference>
<dbReference type="InterPro" id="IPR005792">
    <property type="entry name" value="Prot_disulphide_isomerase"/>
</dbReference>
<name>A0A9P0W1L0_9ASCO</name>
<evidence type="ECO:0000256" key="1">
    <source>
        <dbReference type="ARBA" id="ARBA00001182"/>
    </source>
</evidence>
<dbReference type="GO" id="GO:0034976">
    <property type="term" value="P:response to endoplasmic reticulum stress"/>
    <property type="evidence" value="ECO:0007669"/>
    <property type="project" value="TreeGrafter"/>
</dbReference>
<dbReference type="GO" id="GO:0005788">
    <property type="term" value="C:endoplasmic reticulum lumen"/>
    <property type="evidence" value="ECO:0007669"/>
    <property type="project" value="UniProtKB-SubCell"/>
</dbReference>
<sequence length="564" mass="62475">MKFWRYSLTALASLLAAVSASGPTDGEAAADPNSAVVKLTADDFSSFITENPLVLAEFFAPWCGYCKVLGPEFSKAADQLNVSHPTIKLAQIDCTEEEALCQEHGIKGYPSLKVIHGSTDAIEDYEGQRTAEGIVDFMVQQTLPVVQKPETVEALKEILIASERPVIVEIVPKKVKKSAKKNLETFETVAKSKRKDVSFVSITGDELVSEFEDLISGAELKEKTKLPQYVIVRPNALDDATLLSDEEPLTAESLISFIDTEIIPYFGEINRDTYMLYMNSPLPIGYYFYNTAEEKAKVEETFNKLGKQHRGKINFVGLDAVQFGRHAEILNMNPDVIPLFAIQKVADNLKYGIDQTKFPEGPSIEAIEEFVADYFDDKLVALTKSEDLPTPEEVAATPVIKLVGHNHADIVKDTTKDVFVKYYAPWCGHCKTLAPKWEELAEVYGSNKPDAEVIIAHIDHTANDVATPFKIEGYPTLVLYPANGEIDEATGLRSPIFFEKAREVDDLIEFLNENTGNKVDGDKLRKALEESKKSGSSEKRDDSANAAAEDDDEDSDDEEAHDEL</sequence>
<dbReference type="EMBL" id="CAKXYY010000033">
    <property type="protein sequence ID" value="CAH2355780.1"/>
    <property type="molecule type" value="Genomic_DNA"/>
</dbReference>
<keyword evidence="5 13" id="KW-0732">Signal</keyword>